<name>A0A067CBB9_SAPPC</name>
<sequence length="118" mass="12506">MSSYPTTTAPTTTPSTTTPYYAKPVMKRKRALEALPPAKKGLTDSMHATLALLQHIPALATFPPGRRATRRGGVDAGDMMIHALGAVMSATQVTPIPSRRPTSATKEDEARPCANSSC</sequence>
<evidence type="ECO:0000313" key="2">
    <source>
        <dbReference type="EMBL" id="KDO26485.1"/>
    </source>
</evidence>
<dbReference type="EMBL" id="KK583224">
    <property type="protein sequence ID" value="KDO26485.1"/>
    <property type="molecule type" value="Genomic_DNA"/>
</dbReference>
<protein>
    <submittedName>
        <fullName evidence="2">Uncharacterized protein</fullName>
    </submittedName>
</protein>
<dbReference type="OrthoDB" id="76124at2759"/>
<dbReference type="RefSeq" id="XP_012202920.1">
    <property type="nucleotide sequence ID" value="XM_012347530.1"/>
</dbReference>
<dbReference type="KEGG" id="spar:SPRG_08288"/>
<dbReference type="Proteomes" id="UP000030745">
    <property type="component" value="Unassembled WGS sequence"/>
</dbReference>
<organism evidence="2 3">
    <name type="scientific">Saprolegnia parasitica (strain CBS 223.65)</name>
    <dbReference type="NCBI Taxonomy" id="695850"/>
    <lineage>
        <taxon>Eukaryota</taxon>
        <taxon>Sar</taxon>
        <taxon>Stramenopiles</taxon>
        <taxon>Oomycota</taxon>
        <taxon>Saprolegniomycetes</taxon>
        <taxon>Saprolegniales</taxon>
        <taxon>Saprolegniaceae</taxon>
        <taxon>Saprolegnia</taxon>
    </lineage>
</organism>
<feature type="compositionally biased region" description="Low complexity" evidence="1">
    <location>
        <begin position="1"/>
        <end position="22"/>
    </location>
</feature>
<evidence type="ECO:0000256" key="1">
    <source>
        <dbReference type="SAM" id="MobiDB-lite"/>
    </source>
</evidence>
<keyword evidence="3" id="KW-1185">Reference proteome</keyword>
<feature type="region of interest" description="Disordered" evidence="1">
    <location>
        <begin position="91"/>
        <end position="118"/>
    </location>
</feature>
<dbReference type="GeneID" id="24130518"/>
<dbReference type="OMA" id="EARPCAN"/>
<accession>A0A067CBB9</accession>
<feature type="compositionally biased region" description="Polar residues" evidence="1">
    <location>
        <begin position="91"/>
        <end position="104"/>
    </location>
</feature>
<reference evidence="2 3" key="1">
    <citation type="journal article" date="2013" name="PLoS Genet.">
        <title>Distinctive expansion of potential virulence genes in the genome of the oomycete fish pathogen Saprolegnia parasitica.</title>
        <authorList>
            <person name="Jiang R.H."/>
            <person name="de Bruijn I."/>
            <person name="Haas B.J."/>
            <person name="Belmonte R."/>
            <person name="Lobach L."/>
            <person name="Christie J."/>
            <person name="van den Ackerveken G."/>
            <person name="Bottin A."/>
            <person name="Bulone V."/>
            <person name="Diaz-Moreno S.M."/>
            <person name="Dumas B."/>
            <person name="Fan L."/>
            <person name="Gaulin E."/>
            <person name="Govers F."/>
            <person name="Grenville-Briggs L.J."/>
            <person name="Horner N.R."/>
            <person name="Levin J.Z."/>
            <person name="Mammella M."/>
            <person name="Meijer H.J."/>
            <person name="Morris P."/>
            <person name="Nusbaum C."/>
            <person name="Oome S."/>
            <person name="Phillips A.J."/>
            <person name="van Rooyen D."/>
            <person name="Rzeszutek E."/>
            <person name="Saraiva M."/>
            <person name="Secombes C.J."/>
            <person name="Seidl M.F."/>
            <person name="Snel B."/>
            <person name="Stassen J.H."/>
            <person name="Sykes S."/>
            <person name="Tripathy S."/>
            <person name="van den Berg H."/>
            <person name="Vega-Arreguin J.C."/>
            <person name="Wawra S."/>
            <person name="Young S.K."/>
            <person name="Zeng Q."/>
            <person name="Dieguez-Uribeondo J."/>
            <person name="Russ C."/>
            <person name="Tyler B.M."/>
            <person name="van West P."/>
        </authorList>
    </citation>
    <scope>NUCLEOTIDE SEQUENCE [LARGE SCALE GENOMIC DNA]</scope>
    <source>
        <strain evidence="2 3">CBS 223.65</strain>
    </source>
</reference>
<gene>
    <name evidence="2" type="ORF">SPRG_08288</name>
</gene>
<dbReference type="VEuPathDB" id="FungiDB:SPRG_08288"/>
<feature type="region of interest" description="Disordered" evidence="1">
    <location>
        <begin position="1"/>
        <end position="23"/>
    </location>
</feature>
<dbReference type="AlphaFoldDB" id="A0A067CBB9"/>
<proteinExistence type="predicted"/>
<evidence type="ECO:0000313" key="3">
    <source>
        <dbReference type="Proteomes" id="UP000030745"/>
    </source>
</evidence>